<gene>
    <name evidence="1" type="ORF">FBU59_003287</name>
</gene>
<protein>
    <submittedName>
        <fullName evidence="1">Uncharacterized protein</fullName>
    </submittedName>
</protein>
<accession>A0ACC1J8Q2</accession>
<evidence type="ECO:0000313" key="2">
    <source>
        <dbReference type="Proteomes" id="UP001150603"/>
    </source>
</evidence>
<name>A0ACC1J8Q2_9FUNG</name>
<proteinExistence type="predicted"/>
<comment type="caution">
    <text evidence="1">The sequence shown here is derived from an EMBL/GenBank/DDBJ whole genome shotgun (WGS) entry which is preliminary data.</text>
</comment>
<sequence>MFGNRQTTYAGLISASKKSLRHFTDELRQWRPPGTFDTNLFLSTLSELNPSQHTLVFAQILTDALTTASSLEHVSMLDPELTRFIAEFDMEAFEQYTKGLDKLVSAIGRIGSQLRDIEAACVRLLSLTVALNEKMAAAVDTLGAQHNHRSLDGATEKLGSNSTKGVRPTKAHIDCLMYCLYTRNRELHVAVLENVIGTKFSALGTLAGTDKPKVFMLYHYYAGMVAVGAGNMERAIQLWKLVFAVSLQSLSAIQVAAYKRLLLISLLEHGTRPRLPSFFPNVHTRDIEAKAAAYVSLAEAFVEEPTLVVLQRLSSMRRQLEIDQNLSLANRVIEQLPAHQIRKVGDVYASLYLSQLADKIAFSSFQRVTGQDVVVALANYIQNMRDPGIQVQGDVVVFVPSTATVSTLPNSALAGSALDIESAWAEKIKSKVAETEQLRSRLTELDHHLALTEEYVTNSRD</sequence>
<evidence type="ECO:0000313" key="1">
    <source>
        <dbReference type="EMBL" id="KAJ1942139.1"/>
    </source>
</evidence>
<keyword evidence="2" id="KW-1185">Reference proteome</keyword>
<dbReference type="EMBL" id="JANBPW010002051">
    <property type="protein sequence ID" value="KAJ1942139.1"/>
    <property type="molecule type" value="Genomic_DNA"/>
</dbReference>
<dbReference type="Proteomes" id="UP001150603">
    <property type="component" value="Unassembled WGS sequence"/>
</dbReference>
<reference evidence="1" key="1">
    <citation type="submission" date="2022-07" db="EMBL/GenBank/DDBJ databases">
        <title>Phylogenomic reconstructions and comparative analyses of Kickxellomycotina fungi.</title>
        <authorList>
            <person name="Reynolds N.K."/>
            <person name="Stajich J.E."/>
            <person name="Barry K."/>
            <person name="Grigoriev I.V."/>
            <person name="Crous P."/>
            <person name="Smith M.E."/>
        </authorList>
    </citation>
    <scope>NUCLEOTIDE SEQUENCE</scope>
    <source>
        <strain evidence="1">NRRL 5244</strain>
    </source>
</reference>
<organism evidence="1 2">
    <name type="scientific">Linderina macrospora</name>
    <dbReference type="NCBI Taxonomy" id="4868"/>
    <lineage>
        <taxon>Eukaryota</taxon>
        <taxon>Fungi</taxon>
        <taxon>Fungi incertae sedis</taxon>
        <taxon>Zoopagomycota</taxon>
        <taxon>Kickxellomycotina</taxon>
        <taxon>Kickxellomycetes</taxon>
        <taxon>Kickxellales</taxon>
        <taxon>Kickxellaceae</taxon>
        <taxon>Linderina</taxon>
    </lineage>
</organism>